<accession>A0A388LK91</accession>
<evidence type="ECO:0000256" key="2">
    <source>
        <dbReference type="ARBA" id="ARBA00007104"/>
    </source>
</evidence>
<feature type="domain" description="GOLD" evidence="10">
    <location>
        <begin position="58"/>
        <end position="145"/>
    </location>
</feature>
<keyword evidence="3 8" id="KW-0812">Transmembrane</keyword>
<evidence type="ECO:0000256" key="6">
    <source>
        <dbReference type="ARBA" id="ARBA00023136"/>
    </source>
</evidence>
<evidence type="ECO:0000256" key="9">
    <source>
        <dbReference type="SAM" id="Phobius"/>
    </source>
</evidence>
<dbReference type="AlphaFoldDB" id="A0A388LK91"/>
<evidence type="ECO:0000256" key="4">
    <source>
        <dbReference type="ARBA" id="ARBA00022729"/>
    </source>
</evidence>
<evidence type="ECO:0000256" key="3">
    <source>
        <dbReference type="ARBA" id="ARBA00022692"/>
    </source>
</evidence>
<dbReference type="OMA" id="MQVRDRN"/>
<reference evidence="11 12" key="1">
    <citation type="journal article" date="2018" name="Cell">
        <title>The Chara Genome: Secondary Complexity and Implications for Plant Terrestrialization.</title>
        <authorList>
            <person name="Nishiyama T."/>
            <person name="Sakayama H."/>
            <person name="Vries J.D."/>
            <person name="Buschmann H."/>
            <person name="Saint-Marcoux D."/>
            <person name="Ullrich K.K."/>
            <person name="Haas F.B."/>
            <person name="Vanderstraeten L."/>
            <person name="Becker D."/>
            <person name="Lang D."/>
            <person name="Vosolsobe S."/>
            <person name="Rombauts S."/>
            <person name="Wilhelmsson P.K.I."/>
            <person name="Janitza P."/>
            <person name="Kern R."/>
            <person name="Heyl A."/>
            <person name="Rumpler F."/>
            <person name="Villalobos L.I.A.C."/>
            <person name="Clay J.M."/>
            <person name="Skokan R."/>
            <person name="Toyoda A."/>
            <person name="Suzuki Y."/>
            <person name="Kagoshima H."/>
            <person name="Schijlen E."/>
            <person name="Tajeshwar N."/>
            <person name="Catarino B."/>
            <person name="Hetherington A.J."/>
            <person name="Saltykova A."/>
            <person name="Bonnot C."/>
            <person name="Breuninger H."/>
            <person name="Symeonidi A."/>
            <person name="Radhakrishnan G.V."/>
            <person name="Van Nieuwerburgh F."/>
            <person name="Deforce D."/>
            <person name="Chang C."/>
            <person name="Karol K.G."/>
            <person name="Hedrich R."/>
            <person name="Ulvskov P."/>
            <person name="Glockner G."/>
            <person name="Delwiche C.F."/>
            <person name="Petrasek J."/>
            <person name="Van de Peer Y."/>
            <person name="Friml J."/>
            <person name="Beilby M."/>
            <person name="Dolan L."/>
            <person name="Kohara Y."/>
            <person name="Sugano S."/>
            <person name="Fujiyama A."/>
            <person name="Delaux P.-M."/>
            <person name="Quint M."/>
            <person name="TheiBen G."/>
            <person name="Hagemann M."/>
            <person name="Harholt J."/>
            <person name="Dunand C."/>
            <person name="Zachgo S."/>
            <person name="Langdale J."/>
            <person name="Maumus F."/>
            <person name="Straeten D.V.D."/>
            <person name="Gould S.B."/>
            <person name="Rensing S.A."/>
        </authorList>
    </citation>
    <scope>NUCLEOTIDE SEQUENCE [LARGE SCALE GENOMIC DNA]</scope>
    <source>
        <strain evidence="11 12">S276</strain>
    </source>
</reference>
<dbReference type="SUPFAM" id="SSF101576">
    <property type="entry name" value="Supernatant protein factor (SPF), C-terminal domain"/>
    <property type="match status" value="1"/>
</dbReference>
<evidence type="ECO:0000313" key="11">
    <source>
        <dbReference type="EMBL" id="GBG82746.1"/>
    </source>
</evidence>
<dbReference type="Gramene" id="GBG82746">
    <property type="protein sequence ID" value="GBG82746"/>
    <property type="gene ID" value="CBR_g36275"/>
</dbReference>
<keyword evidence="5 9" id="KW-1133">Transmembrane helix</keyword>
<dbReference type="InterPro" id="IPR009038">
    <property type="entry name" value="GOLD_dom"/>
</dbReference>
<evidence type="ECO:0000256" key="1">
    <source>
        <dbReference type="ARBA" id="ARBA00004479"/>
    </source>
</evidence>
<dbReference type="PROSITE" id="PS50866">
    <property type="entry name" value="GOLD"/>
    <property type="match status" value="1"/>
</dbReference>
<comment type="subcellular location">
    <subcellularLocation>
        <location evidence="7">Endomembrane system</location>
        <topology evidence="7">Single-pass membrane protein</topology>
    </subcellularLocation>
    <subcellularLocation>
        <location evidence="1 8">Membrane</location>
        <topology evidence="1 8">Single-pass type I membrane protein</topology>
    </subcellularLocation>
</comment>
<keyword evidence="12" id="KW-1185">Reference proteome</keyword>
<dbReference type="SMART" id="SM01190">
    <property type="entry name" value="EMP24_GP25L"/>
    <property type="match status" value="1"/>
</dbReference>
<comment type="caution">
    <text evidence="11">The sequence shown here is derived from an EMBL/GenBank/DDBJ whole genome shotgun (WGS) entry which is preliminary data.</text>
</comment>
<feature type="transmembrane region" description="Helical" evidence="9">
    <location>
        <begin position="203"/>
        <end position="225"/>
    </location>
</feature>
<evidence type="ECO:0000256" key="8">
    <source>
        <dbReference type="RuleBase" id="RU003827"/>
    </source>
</evidence>
<dbReference type="InterPro" id="IPR015720">
    <property type="entry name" value="Emp24-like"/>
</dbReference>
<proteinExistence type="inferred from homology"/>
<dbReference type="OrthoDB" id="1929172at2759"/>
<dbReference type="InterPro" id="IPR036598">
    <property type="entry name" value="GOLD_dom_sf"/>
</dbReference>
<dbReference type="GO" id="GO:0012505">
    <property type="term" value="C:endomembrane system"/>
    <property type="evidence" value="ECO:0007669"/>
    <property type="project" value="UniProtKB-SubCell"/>
</dbReference>
<dbReference type="Proteomes" id="UP000265515">
    <property type="component" value="Unassembled WGS sequence"/>
</dbReference>
<protein>
    <recommendedName>
        <fullName evidence="10">GOLD domain-containing protein</fullName>
    </recommendedName>
</protein>
<keyword evidence="6 9" id="KW-0472">Membrane</keyword>
<dbReference type="Pfam" id="PF01105">
    <property type="entry name" value="EMP24_GP25L"/>
    <property type="match status" value="1"/>
</dbReference>
<evidence type="ECO:0000256" key="7">
    <source>
        <dbReference type="ARBA" id="ARBA00037847"/>
    </source>
</evidence>
<dbReference type="PANTHER" id="PTHR22811">
    <property type="entry name" value="TRANSMEMBRANE EMP24 DOMAIN-CONTAINING PROTEIN"/>
    <property type="match status" value="1"/>
</dbReference>
<dbReference type="EMBL" id="BFEA01000416">
    <property type="protein sequence ID" value="GBG82746.1"/>
    <property type="molecule type" value="Genomic_DNA"/>
</dbReference>
<dbReference type="STRING" id="69332.A0A388LK91"/>
<organism evidence="11 12">
    <name type="scientific">Chara braunii</name>
    <name type="common">Braun's stonewort</name>
    <dbReference type="NCBI Taxonomy" id="69332"/>
    <lineage>
        <taxon>Eukaryota</taxon>
        <taxon>Viridiplantae</taxon>
        <taxon>Streptophyta</taxon>
        <taxon>Charophyceae</taxon>
        <taxon>Charales</taxon>
        <taxon>Characeae</taxon>
        <taxon>Chara</taxon>
    </lineage>
</organism>
<evidence type="ECO:0000256" key="5">
    <source>
        <dbReference type="ARBA" id="ARBA00022989"/>
    </source>
</evidence>
<dbReference type="GO" id="GO:0016020">
    <property type="term" value="C:membrane"/>
    <property type="evidence" value="ECO:0007669"/>
    <property type="project" value="UniProtKB-SubCell"/>
</dbReference>
<comment type="similarity">
    <text evidence="2 8">Belongs to the EMP24/GP25L family.</text>
</comment>
<evidence type="ECO:0000313" key="12">
    <source>
        <dbReference type="Proteomes" id="UP000265515"/>
    </source>
</evidence>
<sequence length="237" mass="27042">MAMVMTMAMTMVMTMGESTRRCAKCSSTLRLVCLALVGLVLLSARNKVEALKFEIHQKECFDEEVKSDNEMVSGSFVMFDHDGLWRRGGMGMDFTVIAPGGRIAYSVKAKVEEEFHFRAVRRGIYRFCFENLSSYLETVVFHVNVGHHVTVDSDIAKNEHMKPVIDAIDSLADILSEVESERQYLEARGERHYDTLHSTQRRMLGYTMLEAFALLVTGVTQAYLLKRLFEKKGYDRV</sequence>
<keyword evidence="4" id="KW-0732">Signal</keyword>
<gene>
    <name evidence="11" type="ORF">CBR_g36275</name>
</gene>
<evidence type="ECO:0000259" key="10">
    <source>
        <dbReference type="PROSITE" id="PS50866"/>
    </source>
</evidence>
<name>A0A388LK91_CHABU</name>